<reference evidence="1" key="1">
    <citation type="submission" date="2022-06" db="EMBL/GenBank/DDBJ databases">
        <title>Complete genome sequences of two strains of the flax pathogen Septoria linicola.</title>
        <authorList>
            <person name="Lapalu N."/>
            <person name="Simon A."/>
            <person name="Demenou B."/>
            <person name="Paumier D."/>
            <person name="Guillot M.-P."/>
            <person name="Gout L."/>
            <person name="Valade R."/>
        </authorList>
    </citation>
    <scope>NUCLEOTIDE SEQUENCE</scope>
    <source>
        <strain evidence="1">SE15195</strain>
    </source>
</reference>
<protein>
    <submittedName>
        <fullName evidence="1">Mannosyltransferase 1, CMT1</fullName>
    </submittedName>
</protein>
<keyword evidence="1" id="KW-0328">Glycosyltransferase</keyword>
<name>A0A9Q9AWU3_9PEZI</name>
<organism evidence="1 2">
    <name type="scientific">Septoria linicola</name>
    <dbReference type="NCBI Taxonomy" id="215465"/>
    <lineage>
        <taxon>Eukaryota</taxon>
        <taxon>Fungi</taxon>
        <taxon>Dikarya</taxon>
        <taxon>Ascomycota</taxon>
        <taxon>Pezizomycotina</taxon>
        <taxon>Dothideomycetes</taxon>
        <taxon>Dothideomycetidae</taxon>
        <taxon>Mycosphaerellales</taxon>
        <taxon>Mycosphaerellaceae</taxon>
        <taxon>Septoria</taxon>
    </lineage>
</organism>
<gene>
    <name evidence="1" type="ORF">Slin15195_G106860</name>
</gene>
<evidence type="ECO:0000313" key="2">
    <source>
        <dbReference type="Proteomes" id="UP001056384"/>
    </source>
</evidence>
<dbReference type="EMBL" id="CP099426">
    <property type="protein sequence ID" value="USW57367.1"/>
    <property type="molecule type" value="Genomic_DNA"/>
</dbReference>
<dbReference type="Proteomes" id="UP001056384">
    <property type="component" value="Chromosome 9"/>
</dbReference>
<keyword evidence="2" id="KW-1185">Reference proteome</keyword>
<dbReference type="PANTHER" id="PTHR34144:SF8">
    <property type="entry name" value="GLYCOSYLTRANSFERASE FAMILY 69 PROTEIN"/>
    <property type="match status" value="1"/>
</dbReference>
<keyword evidence="1" id="KW-0808">Transferase</keyword>
<dbReference type="AlphaFoldDB" id="A0A9Q9AWU3"/>
<evidence type="ECO:0000313" key="1">
    <source>
        <dbReference type="EMBL" id="USW57367.1"/>
    </source>
</evidence>
<dbReference type="PANTHER" id="PTHR34144">
    <property type="entry name" value="CHROMOSOME 8, WHOLE GENOME SHOTGUN SEQUENCE"/>
    <property type="match status" value="1"/>
</dbReference>
<dbReference type="GO" id="GO:0016757">
    <property type="term" value="F:glycosyltransferase activity"/>
    <property type="evidence" value="ECO:0007669"/>
    <property type="project" value="UniProtKB-KW"/>
</dbReference>
<accession>A0A9Q9AWU3</accession>
<sequence>MKYNIKRNPIRKGVANTNNEKVFIAASLYDPNGDLVSDDWGHAVLRLVTILGPENVQLSLYENDADQRSKGKLWEFQARLACNHSIVEGTMNYEALPHITMPDGTQRLKRMAFLAEVRNRALAPLRTTETRFDKLLYLNDVIFSPADAANLLFSTNQDDSGRAQYRAACAVDFDNPFKFYDTFATRDSEGFDMRAIFYPWFTSAGEAISRSDVLAQKDAVRVKSCWGGMVAFDAQWFQYSHIDGADTSAVQLPLQFRAEEDSYWDSSECCLVHADLAALTSSLDNHHGIFMNPYVRVAYTKKVLDWLWLSQRVERLYAPTQAVVK</sequence>
<proteinExistence type="predicted"/>
<dbReference type="InterPro" id="IPR021047">
    <property type="entry name" value="Mannosyltransferase_CMT1"/>
</dbReference>
<dbReference type="Pfam" id="PF11735">
    <property type="entry name" value="CAP59_mtransfer"/>
    <property type="match status" value="1"/>
</dbReference>